<dbReference type="GO" id="GO:0016504">
    <property type="term" value="F:peptidase activator activity"/>
    <property type="evidence" value="ECO:0007669"/>
    <property type="project" value="InterPro"/>
</dbReference>
<protein>
    <submittedName>
        <fullName evidence="1">Proteasome activator complex subunit 4</fullName>
    </submittedName>
</protein>
<evidence type="ECO:0000313" key="1">
    <source>
        <dbReference type="EMBL" id="JAA84748.1"/>
    </source>
</evidence>
<dbReference type="GO" id="GO:0070628">
    <property type="term" value="F:proteasome binding"/>
    <property type="evidence" value="ECO:0007669"/>
    <property type="project" value="InterPro"/>
</dbReference>
<dbReference type="GO" id="GO:0005634">
    <property type="term" value="C:nucleus"/>
    <property type="evidence" value="ECO:0007669"/>
    <property type="project" value="TreeGrafter"/>
</dbReference>
<dbReference type="GO" id="GO:0010499">
    <property type="term" value="P:proteasomal ubiquitin-independent protein catabolic process"/>
    <property type="evidence" value="ECO:0007669"/>
    <property type="project" value="TreeGrafter"/>
</dbReference>
<proteinExistence type="predicted"/>
<dbReference type="AlphaFoldDB" id="S4P784"/>
<dbReference type="GO" id="GO:0005829">
    <property type="term" value="C:cytosol"/>
    <property type="evidence" value="ECO:0007669"/>
    <property type="project" value="TreeGrafter"/>
</dbReference>
<dbReference type="GO" id="GO:0000502">
    <property type="term" value="C:proteasome complex"/>
    <property type="evidence" value="ECO:0007669"/>
    <property type="project" value="UniProtKB-KW"/>
</dbReference>
<dbReference type="PANTHER" id="PTHR32170">
    <property type="entry name" value="PROTEASOME ACTIVATOR COMPLEX SUBUNIT 4"/>
    <property type="match status" value="1"/>
</dbReference>
<accession>S4P784</accession>
<sequence>MEDWGTCVATGVEKLDPIRGSEVLKKLLQLCAPPPAVGDVDPDHHTSFVVCARLYALQGALGSMTWRTAPLAADLLKRLDAANFIQHPYQNVRETVGSILMTIFDTELVFPGGSSGRAPRLEDFIAEIKPRLEALYDENGDIVIKTAA</sequence>
<feature type="non-terminal residue" evidence="1">
    <location>
        <position position="148"/>
    </location>
</feature>
<dbReference type="EMBL" id="GAIX01007812">
    <property type="protein sequence ID" value="JAA84748.1"/>
    <property type="molecule type" value="Transcribed_RNA"/>
</dbReference>
<keyword evidence="1" id="KW-0647">Proteasome</keyword>
<dbReference type="PANTHER" id="PTHR32170:SF3">
    <property type="entry name" value="PROTEASOME ACTIVATOR COMPLEX SUBUNIT 4"/>
    <property type="match status" value="1"/>
</dbReference>
<name>S4P784_9NEOP</name>
<reference evidence="1" key="1">
    <citation type="journal article" date="2013" name="BMC Genomics">
        <title>Unscrambling butterfly oogenesis.</title>
        <authorList>
            <person name="Carter J.M."/>
            <person name="Baker S.C."/>
            <person name="Pink R."/>
            <person name="Carter D.R."/>
            <person name="Collins A."/>
            <person name="Tomlin J."/>
            <person name="Gibbs M."/>
            <person name="Breuker C.J."/>
        </authorList>
    </citation>
    <scope>NUCLEOTIDE SEQUENCE</scope>
    <source>
        <tissue evidence="1">Ovary</tissue>
    </source>
</reference>
<organism evidence="1">
    <name type="scientific">Pararge aegeria</name>
    <name type="common">speckled wood butterfly</name>
    <dbReference type="NCBI Taxonomy" id="116150"/>
    <lineage>
        <taxon>Eukaryota</taxon>
        <taxon>Metazoa</taxon>
        <taxon>Ecdysozoa</taxon>
        <taxon>Arthropoda</taxon>
        <taxon>Hexapoda</taxon>
        <taxon>Insecta</taxon>
        <taxon>Pterygota</taxon>
        <taxon>Neoptera</taxon>
        <taxon>Endopterygota</taxon>
        <taxon>Lepidoptera</taxon>
        <taxon>Glossata</taxon>
        <taxon>Ditrysia</taxon>
        <taxon>Papilionoidea</taxon>
        <taxon>Nymphalidae</taxon>
        <taxon>Satyrinae</taxon>
        <taxon>Satyrini</taxon>
        <taxon>Parargina</taxon>
        <taxon>Pararge</taxon>
    </lineage>
</organism>
<reference evidence="1" key="2">
    <citation type="submission" date="2013-05" db="EMBL/GenBank/DDBJ databases">
        <authorList>
            <person name="Carter J.-M."/>
            <person name="Baker S.C."/>
            <person name="Pink R."/>
            <person name="Carter D.R.F."/>
            <person name="Collins A."/>
            <person name="Tomlin J."/>
            <person name="Gibbs M."/>
            <person name="Breuker C.J."/>
        </authorList>
    </citation>
    <scope>NUCLEOTIDE SEQUENCE</scope>
    <source>
        <tissue evidence="1">Ovary</tissue>
    </source>
</reference>
<dbReference type="InterPro" id="IPR035309">
    <property type="entry name" value="PSME4"/>
</dbReference>